<evidence type="ECO:0000259" key="2">
    <source>
        <dbReference type="PROSITE" id="PS00028"/>
    </source>
</evidence>
<proteinExistence type="predicted"/>
<dbReference type="Proteomes" id="UP000242146">
    <property type="component" value="Unassembled WGS sequence"/>
</dbReference>
<feature type="domain" description="C2H2-type" evidence="2">
    <location>
        <begin position="12"/>
        <end position="33"/>
    </location>
</feature>
<dbReference type="InterPro" id="IPR013087">
    <property type="entry name" value="Znf_C2H2_type"/>
</dbReference>
<protein>
    <recommendedName>
        <fullName evidence="2">C2H2-type domain-containing protein</fullName>
    </recommendedName>
</protein>
<evidence type="ECO:0000256" key="1">
    <source>
        <dbReference type="SAM" id="MobiDB-lite"/>
    </source>
</evidence>
<name>A0A1X2GJ87_9FUNG</name>
<dbReference type="AlphaFoldDB" id="A0A1X2GJ87"/>
<dbReference type="PROSITE" id="PS00028">
    <property type="entry name" value="ZINC_FINGER_C2H2_1"/>
    <property type="match status" value="1"/>
</dbReference>
<organism evidence="3 4">
    <name type="scientific">Hesseltinella vesiculosa</name>
    <dbReference type="NCBI Taxonomy" id="101127"/>
    <lineage>
        <taxon>Eukaryota</taxon>
        <taxon>Fungi</taxon>
        <taxon>Fungi incertae sedis</taxon>
        <taxon>Mucoromycota</taxon>
        <taxon>Mucoromycotina</taxon>
        <taxon>Mucoromycetes</taxon>
        <taxon>Mucorales</taxon>
        <taxon>Cunninghamellaceae</taxon>
        <taxon>Hesseltinella</taxon>
    </lineage>
</organism>
<feature type="non-terminal residue" evidence="3">
    <location>
        <position position="1"/>
    </location>
</feature>
<reference evidence="3 4" key="1">
    <citation type="submission" date="2016-07" db="EMBL/GenBank/DDBJ databases">
        <title>Pervasive Adenine N6-methylation of Active Genes in Fungi.</title>
        <authorList>
            <consortium name="DOE Joint Genome Institute"/>
            <person name="Mondo S.J."/>
            <person name="Dannebaum R.O."/>
            <person name="Kuo R.C."/>
            <person name="Labutti K."/>
            <person name="Haridas S."/>
            <person name="Kuo A."/>
            <person name="Salamov A."/>
            <person name="Ahrendt S.R."/>
            <person name="Lipzen A."/>
            <person name="Sullivan W."/>
            <person name="Andreopoulos W.B."/>
            <person name="Clum A."/>
            <person name="Lindquist E."/>
            <person name="Daum C."/>
            <person name="Ramamoorthy G.K."/>
            <person name="Gryganskyi A."/>
            <person name="Culley D."/>
            <person name="Magnuson J.K."/>
            <person name="James T.Y."/>
            <person name="O'Malley M.A."/>
            <person name="Stajich J.E."/>
            <person name="Spatafora J.W."/>
            <person name="Visel A."/>
            <person name="Grigoriev I.V."/>
        </authorList>
    </citation>
    <scope>NUCLEOTIDE SEQUENCE [LARGE SCALE GENOMIC DNA]</scope>
    <source>
        <strain evidence="3 4">NRRL 3301</strain>
    </source>
</reference>
<gene>
    <name evidence="3" type="ORF">DM01DRAFT_1335365</name>
</gene>
<feature type="region of interest" description="Disordered" evidence="1">
    <location>
        <begin position="37"/>
        <end position="93"/>
    </location>
</feature>
<feature type="compositionally biased region" description="Basic and acidic residues" evidence="1">
    <location>
        <begin position="71"/>
        <end position="93"/>
    </location>
</feature>
<dbReference type="EMBL" id="MCGT01000012">
    <property type="protein sequence ID" value="ORX55069.1"/>
    <property type="molecule type" value="Genomic_DNA"/>
</dbReference>
<sequence length="291" mass="33404">MNLAKPMVSISCKYCGEVFAGWALYGRHVLAEHNPLSPKVKSIPQKRPSDTPHPPSVPKSRRPESLSPVDANRDDGSTSSSSEKKKPNRLHERLDFEDDSTVLEMLTVPQYIVPDKTLMPPERINYVHPPPLVIPDTGLLAMERFVWGECASLVSSKDFVVPDNYTDLQQDTAHFIDCVFRQIAKRYPSHEISHALRTQMDRSAIDSVIEYLFQRTARDVHRLIDNFPWHHNLPLYDSRWTKVNAILDRDAYLSIKFQSSYKQTRIGQYSSRLSIYPASSVTRLLKRKTRS</sequence>
<keyword evidence="4" id="KW-1185">Reference proteome</keyword>
<accession>A0A1X2GJ87</accession>
<evidence type="ECO:0000313" key="3">
    <source>
        <dbReference type="EMBL" id="ORX55069.1"/>
    </source>
</evidence>
<evidence type="ECO:0000313" key="4">
    <source>
        <dbReference type="Proteomes" id="UP000242146"/>
    </source>
</evidence>
<comment type="caution">
    <text evidence="3">The sequence shown here is derived from an EMBL/GenBank/DDBJ whole genome shotgun (WGS) entry which is preliminary data.</text>
</comment>